<keyword evidence="1" id="KW-0472">Membrane</keyword>
<evidence type="ECO:0000256" key="1">
    <source>
        <dbReference type="SAM" id="Phobius"/>
    </source>
</evidence>
<feature type="transmembrane region" description="Helical" evidence="1">
    <location>
        <begin position="58"/>
        <end position="78"/>
    </location>
</feature>
<accession>A0A7C9PEW9</accession>
<dbReference type="EMBL" id="JAAGOH010000001">
    <property type="protein sequence ID" value="NDY89750.1"/>
    <property type="molecule type" value="Genomic_DNA"/>
</dbReference>
<sequence>MSELKFFEHNGVMVTNARLVVDGQTYAMANITSVRVSVVKPNRVPPIAVGALGLPGLYAPHLEMTVLFVLLAAVIWRLQKTWYTVAMTTNSGEVNAIRSHQRAFAEAVVGALNKAIVSRG</sequence>
<keyword evidence="1" id="KW-0812">Transmembrane</keyword>
<proteinExistence type="predicted"/>
<reference evidence="2 3" key="1">
    <citation type="submission" date="2020-02" db="EMBL/GenBank/DDBJ databases">
        <title>Ideonella bacterium strain TBM-1.</title>
        <authorList>
            <person name="Chen W.-M."/>
        </authorList>
    </citation>
    <scope>NUCLEOTIDE SEQUENCE [LARGE SCALE GENOMIC DNA]</scope>
    <source>
        <strain evidence="2 3">TBM-1</strain>
    </source>
</reference>
<keyword evidence="3" id="KW-1185">Reference proteome</keyword>
<evidence type="ECO:0000313" key="2">
    <source>
        <dbReference type="EMBL" id="NDY89750.1"/>
    </source>
</evidence>
<dbReference type="RefSeq" id="WP_163455602.1">
    <property type="nucleotide sequence ID" value="NZ_JAAGOH010000001.1"/>
</dbReference>
<dbReference type="Pfam" id="PF19744">
    <property type="entry name" value="DUF6232"/>
    <property type="match status" value="1"/>
</dbReference>
<evidence type="ECO:0000313" key="3">
    <source>
        <dbReference type="Proteomes" id="UP000484255"/>
    </source>
</evidence>
<gene>
    <name evidence="2" type="ORF">G3A44_00920</name>
</gene>
<comment type="caution">
    <text evidence="2">The sequence shown here is derived from an EMBL/GenBank/DDBJ whole genome shotgun (WGS) entry which is preliminary data.</text>
</comment>
<dbReference type="AlphaFoldDB" id="A0A7C9PEW9"/>
<dbReference type="Proteomes" id="UP000484255">
    <property type="component" value="Unassembled WGS sequence"/>
</dbReference>
<protein>
    <submittedName>
        <fullName evidence="2">Uncharacterized protein</fullName>
    </submittedName>
</protein>
<dbReference type="InterPro" id="IPR045629">
    <property type="entry name" value="DUF6232"/>
</dbReference>
<name>A0A7C9PEW9_9BURK</name>
<organism evidence="2 3">
    <name type="scientific">Ideonella livida</name>
    <dbReference type="NCBI Taxonomy" id="2707176"/>
    <lineage>
        <taxon>Bacteria</taxon>
        <taxon>Pseudomonadati</taxon>
        <taxon>Pseudomonadota</taxon>
        <taxon>Betaproteobacteria</taxon>
        <taxon>Burkholderiales</taxon>
        <taxon>Sphaerotilaceae</taxon>
        <taxon>Ideonella</taxon>
    </lineage>
</organism>
<keyword evidence="1" id="KW-1133">Transmembrane helix</keyword>